<reference evidence="2 3" key="1">
    <citation type="journal article" date="2019" name="Sci. Rep.">
        <title>Orb-weaving spider Araneus ventricosus genome elucidates the spidroin gene catalogue.</title>
        <authorList>
            <person name="Kono N."/>
            <person name="Nakamura H."/>
            <person name="Ohtoshi R."/>
            <person name="Moran D.A.P."/>
            <person name="Shinohara A."/>
            <person name="Yoshida Y."/>
            <person name="Fujiwara M."/>
            <person name="Mori M."/>
            <person name="Tomita M."/>
            <person name="Arakawa K."/>
        </authorList>
    </citation>
    <scope>NUCLEOTIDE SEQUENCE [LARGE SCALE GENOMIC DNA]</scope>
</reference>
<feature type="compositionally biased region" description="Basic and acidic residues" evidence="1">
    <location>
        <begin position="78"/>
        <end position="87"/>
    </location>
</feature>
<keyword evidence="3" id="KW-1185">Reference proteome</keyword>
<accession>A0A4Y2HE60</accession>
<evidence type="ECO:0000313" key="3">
    <source>
        <dbReference type="Proteomes" id="UP000499080"/>
    </source>
</evidence>
<proteinExistence type="predicted"/>
<protein>
    <submittedName>
        <fullName evidence="2">Uncharacterized protein</fullName>
    </submittedName>
</protein>
<dbReference type="EMBL" id="BGPR01102592">
    <property type="protein sequence ID" value="GBM63590.1"/>
    <property type="molecule type" value="Genomic_DNA"/>
</dbReference>
<name>A0A4Y2HE60_ARAVE</name>
<evidence type="ECO:0000256" key="1">
    <source>
        <dbReference type="SAM" id="MobiDB-lite"/>
    </source>
</evidence>
<evidence type="ECO:0000313" key="2">
    <source>
        <dbReference type="EMBL" id="GBM63590.1"/>
    </source>
</evidence>
<dbReference type="Proteomes" id="UP000499080">
    <property type="component" value="Unassembled WGS sequence"/>
</dbReference>
<feature type="region of interest" description="Disordered" evidence="1">
    <location>
        <begin position="78"/>
        <end position="104"/>
    </location>
</feature>
<sequence>MVMEHSFTTRTQTQSQATIPWSVTWLLEVTLVDLLCGIRQVSPFPRHIHNQQHSVETVPRSLFVNTLTFDVQAFTDISPERSSHPKNPEATTILCSSMAGDRTI</sequence>
<gene>
    <name evidence="2" type="ORF">AVEN_18039_1</name>
</gene>
<dbReference type="AlphaFoldDB" id="A0A4Y2HE60"/>
<comment type="caution">
    <text evidence="2">The sequence shown here is derived from an EMBL/GenBank/DDBJ whole genome shotgun (WGS) entry which is preliminary data.</text>
</comment>
<organism evidence="2 3">
    <name type="scientific">Araneus ventricosus</name>
    <name type="common">Orbweaver spider</name>
    <name type="synonym">Epeira ventricosa</name>
    <dbReference type="NCBI Taxonomy" id="182803"/>
    <lineage>
        <taxon>Eukaryota</taxon>
        <taxon>Metazoa</taxon>
        <taxon>Ecdysozoa</taxon>
        <taxon>Arthropoda</taxon>
        <taxon>Chelicerata</taxon>
        <taxon>Arachnida</taxon>
        <taxon>Araneae</taxon>
        <taxon>Araneomorphae</taxon>
        <taxon>Entelegynae</taxon>
        <taxon>Araneoidea</taxon>
        <taxon>Araneidae</taxon>
        <taxon>Araneus</taxon>
    </lineage>
</organism>